<keyword evidence="1" id="KW-0732">Signal</keyword>
<gene>
    <name evidence="2" type="ORF">RF683_00575</name>
</gene>
<sequence length="294" mass="33001">MKKIIFMSSGLLVLLTSNLWAQQESILAFYKTHLNLVNPAVVGVEEETIFTSTVRKQWTGIKDAPETQAVSFMTPLENNLSFGVSVIRDKVFIETQTYMSIDFSYKVKLNDDLDLFMGVKAGANNYEVNTSGLQTYNIASDPSLGNISRMHPNFGVGFYLKNKDYFVSLSTPKMLSSERAKNVEGYGTVTTDRTHIYLSGGYTYQINEEVTFSPSFMFRYVNGAPLSTDFTAAVNVSELADFALTYRTDNAIAGMTLFKVNKNFKLGYAYEYITSKDLLGRANGTHELLLRYQL</sequence>
<dbReference type="NCBIfam" id="TIGR03519">
    <property type="entry name" value="T9SS_PorP_fam"/>
    <property type="match status" value="1"/>
</dbReference>
<dbReference type="Proteomes" id="UP001180481">
    <property type="component" value="Chromosome"/>
</dbReference>
<name>A0ABY9R9Q3_9FLAO</name>
<feature type="chain" id="PRO_5046488006" evidence="1">
    <location>
        <begin position="22"/>
        <end position="294"/>
    </location>
</feature>
<evidence type="ECO:0000313" key="2">
    <source>
        <dbReference type="EMBL" id="WMW77972.1"/>
    </source>
</evidence>
<proteinExistence type="predicted"/>
<dbReference type="RefSeq" id="WP_309532299.1">
    <property type="nucleotide sequence ID" value="NZ_CP133721.1"/>
</dbReference>
<dbReference type="Pfam" id="PF11751">
    <property type="entry name" value="PorP_SprF"/>
    <property type="match status" value="1"/>
</dbReference>
<accession>A0ABY9R9Q3</accession>
<dbReference type="InterPro" id="IPR019861">
    <property type="entry name" value="PorP/SprF_Bacteroidetes"/>
</dbReference>
<keyword evidence="3" id="KW-1185">Reference proteome</keyword>
<evidence type="ECO:0000256" key="1">
    <source>
        <dbReference type="SAM" id="SignalP"/>
    </source>
</evidence>
<evidence type="ECO:0000313" key="3">
    <source>
        <dbReference type="Proteomes" id="UP001180481"/>
    </source>
</evidence>
<protein>
    <submittedName>
        <fullName evidence="2">Type IX secretion system membrane protein PorP/SprF</fullName>
    </submittedName>
</protein>
<dbReference type="EMBL" id="CP133721">
    <property type="protein sequence ID" value="WMW77972.1"/>
    <property type="molecule type" value="Genomic_DNA"/>
</dbReference>
<reference evidence="2" key="1">
    <citation type="submission" date="2023-09" db="EMBL/GenBank/DDBJ databases">
        <title>Flavobacterium sp. 20NA77.7 isolated from freshwater.</title>
        <authorList>
            <person name="Le V."/>
            <person name="Ko S.-R."/>
            <person name="Ahn C.-Y."/>
            <person name="Oh H.-M."/>
        </authorList>
    </citation>
    <scope>NUCLEOTIDE SEQUENCE</scope>
    <source>
        <strain evidence="2">20NA77.7</strain>
    </source>
</reference>
<feature type="signal peptide" evidence="1">
    <location>
        <begin position="1"/>
        <end position="21"/>
    </location>
</feature>
<organism evidence="2 3">
    <name type="scientific">Flavobacterium nakdongensis</name>
    <dbReference type="NCBI Taxonomy" id="3073563"/>
    <lineage>
        <taxon>Bacteria</taxon>
        <taxon>Pseudomonadati</taxon>
        <taxon>Bacteroidota</taxon>
        <taxon>Flavobacteriia</taxon>
        <taxon>Flavobacteriales</taxon>
        <taxon>Flavobacteriaceae</taxon>
        <taxon>Flavobacterium</taxon>
    </lineage>
</organism>